<dbReference type="Pfam" id="PF12937">
    <property type="entry name" value="F-box-like"/>
    <property type="match status" value="1"/>
</dbReference>
<reference evidence="2 3" key="1">
    <citation type="journal article" date="2019" name="Nat. Ecol. Evol.">
        <title>Megaphylogeny resolves global patterns of mushroom evolution.</title>
        <authorList>
            <person name="Varga T."/>
            <person name="Krizsan K."/>
            <person name="Foldi C."/>
            <person name="Dima B."/>
            <person name="Sanchez-Garcia M."/>
            <person name="Sanchez-Ramirez S."/>
            <person name="Szollosi G.J."/>
            <person name="Szarkandi J.G."/>
            <person name="Papp V."/>
            <person name="Albert L."/>
            <person name="Andreopoulos W."/>
            <person name="Angelini C."/>
            <person name="Antonin V."/>
            <person name="Barry K.W."/>
            <person name="Bougher N.L."/>
            <person name="Buchanan P."/>
            <person name="Buyck B."/>
            <person name="Bense V."/>
            <person name="Catcheside P."/>
            <person name="Chovatia M."/>
            <person name="Cooper J."/>
            <person name="Damon W."/>
            <person name="Desjardin D."/>
            <person name="Finy P."/>
            <person name="Geml J."/>
            <person name="Haridas S."/>
            <person name="Hughes K."/>
            <person name="Justo A."/>
            <person name="Karasinski D."/>
            <person name="Kautmanova I."/>
            <person name="Kiss B."/>
            <person name="Kocsube S."/>
            <person name="Kotiranta H."/>
            <person name="LaButti K.M."/>
            <person name="Lechner B.E."/>
            <person name="Liimatainen K."/>
            <person name="Lipzen A."/>
            <person name="Lukacs Z."/>
            <person name="Mihaltcheva S."/>
            <person name="Morgado L.N."/>
            <person name="Niskanen T."/>
            <person name="Noordeloos M.E."/>
            <person name="Ohm R.A."/>
            <person name="Ortiz-Santana B."/>
            <person name="Ovrebo C."/>
            <person name="Racz N."/>
            <person name="Riley R."/>
            <person name="Savchenko A."/>
            <person name="Shiryaev A."/>
            <person name="Soop K."/>
            <person name="Spirin V."/>
            <person name="Szebenyi C."/>
            <person name="Tomsovsky M."/>
            <person name="Tulloss R.E."/>
            <person name="Uehling J."/>
            <person name="Grigoriev I.V."/>
            <person name="Vagvolgyi C."/>
            <person name="Papp T."/>
            <person name="Martin F.M."/>
            <person name="Miettinen O."/>
            <person name="Hibbett D.S."/>
            <person name="Nagy L.G."/>
        </authorList>
    </citation>
    <scope>NUCLEOTIDE SEQUENCE [LARGE SCALE GENOMIC DNA]</scope>
    <source>
        <strain evidence="2 3">CBS 121175</strain>
    </source>
</reference>
<organism evidence="2 3">
    <name type="scientific">Coprinopsis marcescibilis</name>
    <name type="common">Agaric fungus</name>
    <name type="synonym">Psathyrella marcescibilis</name>
    <dbReference type="NCBI Taxonomy" id="230819"/>
    <lineage>
        <taxon>Eukaryota</taxon>
        <taxon>Fungi</taxon>
        <taxon>Dikarya</taxon>
        <taxon>Basidiomycota</taxon>
        <taxon>Agaricomycotina</taxon>
        <taxon>Agaricomycetes</taxon>
        <taxon>Agaricomycetidae</taxon>
        <taxon>Agaricales</taxon>
        <taxon>Agaricineae</taxon>
        <taxon>Psathyrellaceae</taxon>
        <taxon>Coprinopsis</taxon>
    </lineage>
</organism>
<dbReference type="SUPFAM" id="SSF52047">
    <property type="entry name" value="RNI-like"/>
    <property type="match status" value="1"/>
</dbReference>
<dbReference type="InterPro" id="IPR001810">
    <property type="entry name" value="F-box_dom"/>
</dbReference>
<dbReference type="Proteomes" id="UP000307440">
    <property type="component" value="Unassembled WGS sequence"/>
</dbReference>
<accession>A0A5C3KME2</accession>
<dbReference type="STRING" id="230819.A0A5C3KME2"/>
<gene>
    <name evidence="2" type="ORF">FA15DRAFT_716348</name>
</gene>
<proteinExistence type="predicted"/>
<feature type="domain" description="F-box" evidence="1">
    <location>
        <begin position="65"/>
        <end position="118"/>
    </location>
</feature>
<dbReference type="InterPro" id="IPR032675">
    <property type="entry name" value="LRR_dom_sf"/>
</dbReference>
<name>A0A5C3KME2_COPMA</name>
<dbReference type="Gene3D" id="3.80.10.10">
    <property type="entry name" value="Ribonuclease Inhibitor"/>
    <property type="match status" value="1"/>
</dbReference>
<dbReference type="EMBL" id="ML210263">
    <property type="protein sequence ID" value="TFK21601.1"/>
    <property type="molecule type" value="Genomic_DNA"/>
</dbReference>
<evidence type="ECO:0000313" key="3">
    <source>
        <dbReference type="Proteomes" id="UP000307440"/>
    </source>
</evidence>
<keyword evidence="3" id="KW-1185">Reference proteome</keyword>
<evidence type="ECO:0000259" key="1">
    <source>
        <dbReference type="Pfam" id="PF12937"/>
    </source>
</evidence>
<dbReference type="OrthoDB" id="3156934at2759"/>
<protein>
    <recommendedName>
        <fullName evidence="1">F-box domain-containing protein</fullName>
    </recommendedName>
</protein>
<evidence type="ECO:0000313" key="2">
    <source>
        <dbReference type="EMBL" id="TFK21601.1"/>
    </source>
</evidence>
<sequence length="560" mass="62808">MYPEQPVGVERQEVIQDAYPGSSQSPSTMTARNRELEQMDARIVSMRRDIFELTSQRNARSITYQLPTETLSKIFIECRNLPPRNIVLAGNFRWFKLSHVSRHWRAIAVGCAQLWSAIDDSCLPLAHVMLERSKRLPLAIEINGYLSPPYTEDDFCDVMTAALPRLESFKIRIGARTLKRRLASLCMDATPELRSLSIHNDTSYEQIALPSNIFKRKTPYLRHLNLYNCHILWKSPLLSGLTFLKMYSPVRSAPKQTFEDFIKAFSRMPHLTHLDLDVLFPDTTGYSADEGEFGISLPCLEQLVLTGTFEECGGFLKWVRMPASASLRLNCTPAPSNLPIIELAKALSWNTHSLSGEISSRSAISALRIYQPSSNTTIVQTWAESISFTASVPEMASPSLQISFPGSGAKANFHLQHILQNLPLDCLASLDLSCPIGRDGLRHIAGLPMLESMHLRGTAVARHNLSSLDKDIVQSRFGRLLSVSISEVNLDEAVVDLVGFCVNMLMRDEDNNTAIGRLQIVNCYNIPSKTFKIFQHFVDVFEWDGVEGVGPEEDTDSDEE</sequence>
<dbReference type="AlphaFoldDB" id="A0A5C3KME2"/>